<reference evidence="2" key="1">
    <citation type="submission" date="2016-10" db="EMBL/GenBank/DDBJ databases">
        <authorList>
            <person name="Varghese N."/>
            <person name="Submissions S."/>
        </authorList>
    </citation>
    <scope>NUCLEOTIDE SEQUENCE [LARGE SCALE GENOMIC DNA]</scope>
    <source>
        <strain evidence="2">BL36</strain>
    </source>
</reference>
<accession>A0A1I4P6X2</accession>
<gene>
    <name evidence="1" type="ORF">SAMN05192568_102372</name>
</gene>
<protein>
    <submittedName>
        <fullName evidence="1">Uncharacterized protein</fullName>
    </submittedName>
</protein>
<name>A0A1I4P6X2_9HYPH</name>
<dbReference type="OrthoDB" id="8442084at2"/>
<dbReference type="STRING" id="582667.SAMN05192568_102372"/>
<proteinExistence type="predicted"/>
<sequence length="334" mass="37160">MATQSERSAKLWEVALEGLHQVGWHWFAHHFHHPGPHPMAVSILWACMRIDAKAPGLDGAPGIGTKLLRELVSIGGQDRHEPHYEMLLQKMSEILVIERVVGADWPEGTTFQHEPAAFKDGPRPELLVVMPTGRLVVEVKTPSLLNHIRQRGTNGVQLPYRNGISREAAQDIAGDGGLTLPRDYPVRDFLVDADRKFRGFRADGVTASLLVLVWDDFIYEPISSLVNAGSGLLTPNSFERAADGTAQLFPDIDAVVALRHLHFFIMASRDRPLVERSHAMDFGGERALPNVLFAGSGGRPVPETVIRRLRAYPHDHPGFEGIAEYHPQDLIFWL</sequence>
<organism evidence="1 2">
    <name type="scientific">Methylobacterium pseudosasicola</name>
    <dbReference type="NCBI Taxonomy" id="582667"/>
    <lineage>
        <taxon>Bacteria</taxon>
        <taxon>Pseudomonadati</taxon>
        <taxon>Pseudomonadota</taxon>
        <taxon>Alphaproteobacteria</taxon>
        <taxon>Hyphomicrobiales</taxon>
        <taxon>Methylobacteriaceae</taxon>
        <taxon>Methylobacterium</taxon>
    </lineage>
</organism>
<dbReference type="EMBL" id="FOTK01000023">
    <property type="protein sequence ID" value="SFM23297.1"/>
    <property type="molecule type" value="Genomic_DNA"/>
</dbReference>
<keyword evidence="2" id="KW-1185">Reference proteome</keyword>
<dbReference type="Proteomes" id="UP000199048">
    <property type="component" value="Unassembled WGS sequence"/>
</dbReference>
<dbReference type="AlphaFoldDB" id="A0A1I4P6X2"/>
<evidence type="ECO:0000313" key="2">
    <source>
        <dbReference type="Proteomes" id="UP000199048"/>
    </source>
</evidence>
<evidence type="ECO:0000313" key="1">
    <source>
        <dbReference type="EMBL" id="SFM23297.1"/>
    </source>
</evidence>